<dbReference type="EMBL" id="KV453925">
    <property type="protein sequence ID" value="ODV76332.1"/>
    <property type="molecule type" value="Genomic_DNA"/>
</dbReference>
<evidence type="ECO:0000259" key="4">
    <source>
        <dbReference type="Pfam" id="PF01764"/>
    </source>
</evidence>
<dbReference type="InterPro" id="IPR051299">
    <property type="entry name" value="AB_hydrolase_lip/est"/>
</dbReference>
<evidence type="ECO:0000256" key="3">
    <source>
        <dbReference type="SAM" id="MobiDB-lite"/>
    </source>
</evidence>
<evidence type="ECO:0000256" key="2">
    <source>
        <dbReference type="ARBA" id="ARBA00022801"/>
    </source>
</evidence>
<dbReference type="PANTHER" id="PTHR46640">
    <property type="entry name" value="TRIACYLGLYCEROL LIPASE, PUTATIVE (AFU_ORTHOLOGUE AFUA_6G06510)-RELATED"/>
    <property type="match status" value="1"/>
</dbReference>
<dbReference type="InterPro" id="IPR029058">
    <property type="entry name" value="AB_hydrolase_fold"/>
</dbReference>
<name>A0A1E4SAA2_CYBJN</name>
<feature type="domain" description="Fungal lipase-type" evidence="4">
    <location>
        <begin position="81"/>
        <end position="239"/>
    </location>
</feature>
<dbReference type="OMA" id="NCLLEIC"/>
<keyword evidence="6" id="KW-1185">Reference proteome</keyword>
<organism evidence="5 6">
    <name type="scientific">Cyberlindnera jadinii (strain ATCC 18201 / CBS 1600 / BCRC 20928 / JCM 3617 / NBRC 0987 / NRRL Y-1542)</name>
    <name type="common">Torula yeast</name>
    <name type="synonym">Candida utilis</name>
    <dbReference type="NCBI Taxonomy" id="983966"/>
    <lineage>
        <taxon>Eukaryota</taxon>
        <taxon>Fungi</taxon>
        <taxon>Dikarya</taxon>
        <taxon>Ascomycota</taxon>
        <taxon>Saccharomycotina</taxon>
        <taxon>Saccharomycetes</taxon>
        <taxon>Phaffomycetales</taxon>
        <taxon>Phaffomycetaceae</taxon>
        <taxon>Cyberlindnera</taxon>
    </lineage>
</organism>
<protein>
    <recommendedName>
        <fullName evidence="1">triacylglycerol lipase</fullName>
        <ecNumber evidence="1">3.1.1.3</ecNumber>
    </recommendedName>
</protein>
<dbReference type="InterPro" id="IPR002921">
    <property type="entry name" value="Fungal_lipase-type"/>
</dbReference>
<accession>A0A1E4SAA2</accession>
<evidence type="ECO:0000256" key="1">
    <source>
        <dbReference type="ARBA" id="ARBA00013279"/>
    </source>
</evidence>
<evidence type="ECO:0000313" key="5">
    <source>
        <dbReference type="EMBL" id="ODV76332.1"/>
    </source>
</evidence>
<sequence length="313" mass="35356">MSRDNDLAQPVTLRPEQQFQQSGYSDEEYYGCDVDGIELHIAKYLYSIRNLTNEESEELPPLTHAEGFFAVDHSGNGSIILAFRGTVNTRDYLTDIDIMTVDYEPLDEKARESFGDSCVNCKVHKGFYRRYKEVHDDIFPSVHKLLDAFPGYKLVVVGHSLGGSLALLTGLELALLGYHPLIISYGSPKVANMELARYMDEVFRSKDVYKALEADDGSIDEGCFRLIHVGDYVPLLPPGNKFIPVGLEFVINKEGLPQPLSSVLYNGLAHEQTHSIDFHFSDLFSFNWRQVLHAKDHAEYFWRVGACDDLHLG</sequence>
<evidence type="ECO:0000313" key="6">
    <source>
        <dbReference type="Proteomes" id="UP000094389"/>
    </source>
</evidence>
<dbReference type="Proteomes" id="UP000094389">
    <property type="component" value="Unassembled WGS sequence"/>
</dbReference>
<dbReference type="AlphaFoldDB" id="A0A1E4SAA2"/>
<proteinExistence type="predicted"/>
<dbReference type="CDD" id="cd00519">
    <property type="entry name" value="Lipase_3"/>
    <property type="match status" value="1"/>
</dbReference>
<dbReference type="EC" id="3.1.1.3" evidence="1"/>
<gene>
    <name evidence="5" type="ORF">CYBJADRAFT_146288</name>
</gene>
<dbReference type="Gene3D" id="3.40.50.1820">
    <property type="entry name" value="alpha/beta hydrolase"/>
    <property type="match status" value="1"/>
</dbReference>
<dbReference type="GO" id="GO:0006629">
    <property type="term" value="P:lipid metabolic process"/>
    <property type="evidence" value="ECO:0007669"/>
    <property type="project" value="InterPro"/>
</dbReference>
<keyword evidence="2 5" id="KW-0378">Hydrolase</keyword>
<dbReference type="GeneID" id="30987654"/>
<dbReference type="SUPFAM" id="SSF53474">
    <property type="entry name" value="alpha/beta-Hydrolases"/>
    <property type="match status" value="1"/>
</dbReference>
<dbReference type="OrthoDB" id="406844at2759"/>
<reference evidence="5 6" key="1">
    <citation type="journal article" date="2016" name="Proc. Natl. Acad. Sci. U.S.A.">
        <title>Comparative genomics of biotechnologically important yeasts.</title>
        <authorList>
            <person name="Riley R."/>
            <person name="Haridas S."/>
            <person name="Wolfe K.H."/>
            <person name="Lopes M.R."/>
            <person name="Hittinger C.T."/>
            <person name="Goeker M."/>
            <person name="Salamov A.A."/>
            <person name="Wisecaver J.H."/>
            <person name="Long T.M."/>
            <person name="Calvey C.H."/>
            <person name="Aerts A.L."/>
            <person name="Barry K.W."/>
            <person name="Choi C."/>
            <person name="Clum A."/>
            <person name="Coughlan A.Y."/>
            <person name="Deshpande S."/>
            <person name="Douglass A.P."/>
            <person name="Hanson S.J."/>
            <person name="Klenk H.-P."/>
            <person name="LaButti K.M."/>
            <person name="Lapidus A."/>
            <person name="Lindquist E.A."/>
            <person name="Lipzen A.M."/>
            <person name="Meier-Kolthoff J.P."/>
            <person name="Ohm R.A."/>
            <person name="Otillar R.P."/>
            <person name="Pangilinan J.L."/>
            <person name="Peng Y."/>
            <person name="Rokas A."/>
            <person name="Rosa C.A."/>
            <person name="Scheuner C."/>
            <person name="Sibirny A.A."/>
            <person name="Slot J.C."/>
            <person name="Stielow J.B."/>
            <person name="Sun H."/>
            <person name="Kurtzman C.P."/>
            <person name="Blackwell M."/>
            <person name="Grigoriev I.V."/>
            <person name="Jeffries T.W."/>
        </authorList>
    </citation>
    <scope>NUCLEOTIDE SEQUENCE [LARGE SCALE GENOMIC DNA]</scope>
    <source>
        <strain evidence="6">ATCC 18201 / CBS 1600 / BCRC 20928 / JCM 3617 / NBRC 0987 / NRRL Y-1542</strain>
    </source>
</reference>
<dbReference type="PANTHER" id="PTHR46640:SF3">
    <property type="entry name" value="LIPASE LIH1-RELATED"/>
    <property type="match status" value="1"/>
</dbReference>
<dbReference type="Pfam" id="PF01764">
    <property type="entry name" value="Lipase_3"/>
    <property type="match status" value="1"/>
</dbReference>
<dbReference type="GO" id="GO:0004806">
    <property type="term" value="F:triacylglycerol lipase activity"/>
    <property type="evidence" value="ECO:0007669"/>
    <property type="project" value="UniProtKB-EC"/>
</dbReference>
<dbReference type="RefSeq" id="XP_020073371.1">
    <property type="nucleotide sequence ID" value="XM_020213258.1"/>
</dbReference>
<feature type="region of interest" description="Disordered" evidence="3">
    <location>
        <begin position="1"/>
        <end position="22"/>
    </location>
</feature>